<dbReference type="AlphaFoldDB" id="A0A0B7BVL9"/>
<proteinExistence type="predicted"/>
<feature type="compositionally biased region" description="Basic and acidic residues" evidence="1">
    <location>
        <begin position="38"/>
        <end position="51"/>
    </location>
</feature>
<feature type="non-terminal residue" evidence="2">
    <location>
        <position position="1"/>
    </location>
</feature>
<reference evidence="2" key="1">
    <citation type="submission" date="2014-12" db="EMBL/GenBank/DDBJ databases">
        <title>Insight into the proteome of Arion vulgaris.</title>
        <authorList>
            <person name="Aradska J."/>
            <person name="Bulat T."/>
            <person name="Smidak R."/>
            <person name="Sarate P."/>
            <person name="Gangsoo J."/>
            <person name="Sialana F."/>
            <person name="Bilban M."/>
            <person name="Lubec G."/>
        </authorList>
    </citation>
    <scope>NUCLEOTIDE SEQUENCE</scope>
    <source>
        <tissue evidence="2">Skin</tissue>
    </source>
</reference>
<evidence type="ECO:0000256" key="1">
    <source>
        <dbReference type="SAM" id="MobiDB-lite"/>
    </source>
</evidence>
<accession>A0A0B7BVL9</accession>
<gene>
    <name evidence="2" type="primary">ORF215247</name>
</gene>
<name>A0A0B7BVL9_9EUPU</name>
<protein>
    <submittedName>
        <fullName evidence="2">Uncharacterized protein</fullName>
    </submittedName>
</protein>
<dbReference type="EMBL" id="HACG01050399">
    <property type="protein sequence ID" value="CEK97264.1"/>
    <property type="molecule type" value="Transcribed_RNA"/>
</dbReference>
<sequence>PGNHSGEIVFELHFKKEMVLPPNKNAARPYIKSSIAEHQGERQEDDHEKDG</sequence>
<organism evidence="2">
    <name type="scientific">Arion vulgaris</name>
    <dbReference type="NCBI Taxonomy" id="1028688"/>
    <lineage>
        <taxon>Eukaryota</taxon>
        <taxon>Metazoa</taxon>
        <taxon>Spiralia</taxon>
        <taxon>Lophotrochozoa</taxon>
        <taxon>Mollusca</taxon>
        <taxon>Gastropoda</taxon>
        <taxon>Heterobranchia</taxon>
        <taxon>Euthyneura</taxon>
        <taxon>Panpulmonata</taxon>
        <taxon>Eupulmonata</taxon>
        <taxon>Stylommatophora</taxon>
        <taxon>Helicina</taxon>
        <taxon>Arionoidea</taxon>
        <taxon>Arionidae</taxon>
        <taxon>Arion</taxon>
    </lineage>
</organism>
<evidence type="ECO:0000313" key="2">
    <source>
        <dbReference type="EMBL" id="CEK97264.1"/>
    </source>
</evidence>
<feature type="region of interest" description="Disordered" evidence="1">
    <location>
        <begin position="25"/>
        <end position="51"/>
    </location>
</feature>